<dbReference type="SUPFAM" id="SSF143865">
    <property type="entry name" value="CorA soluble domain-like"/>
    <property type="match status" value="1"/>
</dbReference>
<dbReference type="GO" id="GO:0000287">
    <property type="term" value="F:magnesium ion binding"/>
    <property type="evidence" value="ECO:0007669"/>
    <property type="project" value="TreeGrafter"/>
</dbReference>
<dbReference type="Proteomes" id="UP000277999">
    <property type="component" value="Unassembled WGS sequence"/>
</dbReference>
<name>A0A3M0SZL0_9CLOT</name>
<evidence type="ECO:0000256" key="1">
    <source>
        <dbReference type="ARBA" id="ARBA00004651"/>
    </source>
</evidence>
<dbReference type="Gene3D" id="3.30.460.20">
    <property type="entry name" value="CorA soluble domain-like"/>
    <property type="match status" value="1"/>
</dbReference>
<keyword evidence="6 12" id="KW-0460">Magnesium</keyword>
<evidence type="ECO:0000313" key="14">
    <source>
        <dbReference type="Proteomes" id="UP000277999"/>
    </source>
</evidence>
<dbReference type="GO" id="GO:0015087">
    <property type="term" value="F:cobalt ion transmembrane transporter activity"/>
    <property type="evidence" value="ECO:0007669"/>
    <property type="project" value="UniProtKB-UniRule"/>
</dbReference>
<comment type="catalytic activity">
    <reaction evidence="10">
        <text>Mg(2+)(in) = Mg(2+)(out)</text>
        <dbReference type="Rhea" id="RHEA:29827"/>
        <dbReference type="ChEBI" id="CHEBI:18420"/>
    </reaction>
</comment>
<keyword evidence="7 12" id="KW-1133">Transmembrane helix</keyword>
<protein>
    <recommendedName>
        <fullName evidence="12">Magnesium transport protein CorA</fullName>
    </recommendedName>
</protein>
<evidence type="ECO:0000313" key="13">
    <source>
        <dbReference type="EMBL" id="RMD00138.1"/>
    </source>
</evidence>
<dbReference type="PANTHER" id="PTHR46494">
    <property type="entry name" value="CORA FAMILY METAL ION TRANSPORTER (EUROFUNG)"/>
    <property type="match status" value="1"/>
</dbReference>
<evidence type="ECO:0000256" key="6">
    <source>
        <dbReference type="ARBA" id="ARBA00022842"/>
    </source>
</evidence>
<keyword evidence="8 12" id="KW-0406">Ion transport</keyword>
<sequence>MFFIYRGIVILVTLIKNTLKEFESLEKAIFEAENTKEPYWIDINMPQEHEFSILKKHFHFHPITIQNCTQKIKRSKIHDYNEYHFITITSSGDLVKGFFPYKNIHIFINKDFIITIHYNENKIIKKIFTELKKKSNVCIKGTDFILYDILDEIVDQYFILTDKLENHIDILEEKAMMRPVQQTATEIMKLKKNIMKLRRTVSPIRELLSTLLRHDDIISETNRIYYSDIYDHILRIYDLIESEQEMITSCLELYSSQLSNSMNKVMKLLTIITTIMMPLTIITGVYGMNFEYMPELHYRYAYFIVLFVMALITICEIIFFKKKGY</sequence>
<gene>
    <name evidence="12 13" type="primary">corA</name>
    <name evidence="13" type="ORF">D9O40_10930</name>
</gene>
<keyword evidence="9 12" id="KW-0472">Membrane</keyword>
<comment type="subcellular location">
    <subcellularLocation>
        <location evidence="1">Cell membrane</location>
        <topology evidence="1">Multi-pass membrane protein</topology>
    </subcellularLocation>
    <subcellularLocation>
        <location evidence="12">Membrane</location>
        <topology evidence="12">Multi-pass membrane protein</topology>
    </subcellularLocation>
</comment>
<dbReference type="InterPro" id="IPR045861">
    <property type="entry name" value="CorA_cytoplasmic_dom"/>
</dbReference>
<dbReference type="Pfam" id="PF01544">
    <property type="entry name" value="CorA"/>
    <property type="match status" value="1"/>
</dbReference>
<dbReference type="GO" id="GO:0005886">
    <property type="term" value="C:plasma membrane"/>
    <property type="evidence" value="ECO:0007669"/>
    <property type="project" value="UniProtKB-SubCell"/>
</dbReference>
<feature type="transmembrane region" description="Helical" evidence="12">
    <location>
        <begin position="300"/>
        <end position="320"/>
    </location>
</feature>
<evidence type="ECO:0000256" key="12">
    <source>
        <dbReference type="RuleBase" id="RU362010"/>
    </source>
</evidence>
<accession>A0A3M0SZL0</accession>
<evidence type="ECO:0000256" key="3">
    <source>
        <dbReference type="ARBA" id="ARBA00022448"/>
    </source>
</evidence>
<dbReference type="SUPFAM" id="SSF144083">
    <property type="entry name" value="Magnesium transport protein CorA, transmembrane region"/>
    <property type="match status" value="1"/>
</dbReference>
<comment type="function">
    <text evidence="11">Mediates influx of magnesium ions. Alternates between open and closed states. Activated by low cytoplasmic Mg(2+) levels. Inactive when cytoplasmic Mg(2+) levels are high.</text>
</comment>
<dbReference type="InterPro" id="IPR045863">
    <property type="entry name" value="CorA_TM1_TM2"/>
</dbReference>
<evidence type="ECO:0000256" key="10">
    <source>
        <dbReference type="ARBA" id="ARBA00034269"/>
    </source>
</evidence>
<dbReference type="Gene3D" id="1.20.58.340">
    <property type="entry name" value="Magnesium transport protein CorA, transmembrane region"/>
    <property type="match status" value="2"/>
</dbReference>
<reference evidence="13 14" key="1">
    <citation type="submission" date="2018-10" db="EMBL/GenBank/DDBJ databases">
        <title>Genome-centric metagenomics revealed C2 chemical producing, CO utilizing Clostridium with novel acetogenic gene cluster.</title>
        <authorList>
            <person name="Kang H."/>
            <person name="Park B."/>
            <person name="Choi I.G."/>
            <person name="Chang I.S."/>
        </authorList>
    </citation>
    <scope>NUCLEOTIDE SEQUENCE [LARGE SCALE GENOMIC DNA]</scope>
    <source>
        <strain evidence="13 14">H21-9</strain>
    </source>
</reference>
<comment type="similarity">
    <text evidence="2 12">Belongs to the CorA metal ion transporter (MIT) (TC 1.A.35) family.</text>
</comment>
<dbReference type="EMBL" id="RFAQ01000032">
    <property type="protein sequence ID" value="RMD00138.1"/>
    <property type="molecule type" value="Genomic_DNA"/>
</dbReference>
<keyword evidence="5 12" id="KW-0812">Transmembrane</keyword>
<keyword evidence="4 12" id="KW-1003">Cell membrane</keyword>
<dbReference type="GO" id="GO:0050897">
    <property type="term" value="F:cobalt ion binding"/>
    <property type="evidence" value="ECO:0007669"/>
    <property type="project" value="TreeGrafter"/>
</dbReference>
<evidence type="ECO:0000256" key="2">
    <source>
        <dbReference type="ARBA" id="ARBA00009765"/>
    </source>
</evidence>
<proteinExistence type="inferred from homology"/>
<dbReference type="InterPro" id="IPR004488">
    <property type="entry name" value="Mg/Co-transport_prot_CorA"/>
</dbReference>
<evidence type="ECO:0000256" key="11">
    <source>
        <dbReference type="ARBA" id="ARBA00045497"/>
    </source>
</evidence>
<evidence type="ECO:0000256" key="8">
    <source>
        <dbReference type="ARBA" id="ARBA00023065"/>
    </source>
</evidence>
<evidence type="ECO:0000256" key="4">
    <source>
        <dbReference type="ARBA" id="ARBA00022475"/>
    </source>
</evidence>
<evidence type="ECO:0000256" key="9">
    <source>
        <dbReference type="ARBA" id="ARBA00023136"/>
    </source>
</evidence>
<evidence type="ECO:0000256" key="7">
    <source>
        <dbReference type="ARBA" id="ARBA00022989"/>
    </source>
</evidence>
<keyword evidence="3 12" id="KW-0813">Transport</keyword>
<organism evidence="13 14">
    <name type="scientific">Clostridium autoethanogenum</name>
    <dbReference type="NCBI Taxonomy" id="84023"/>
    <lineage>
        <taxon>Bacteria</taxon>
        <taxon>Bacillati</taxon>
        <taxon>Bacillota</taxon>
        <taxon>Clostridia</taxon>
        <taxon>Eubacteriales</taxon>
        <taxon>Clostridiaceae</taxon>
        <taxon>Clostridium</taxon>
    </lineage>
</organism>
<comment type="caution">
    <text evidence="13">The sequence shown here is derived from an EMBL/GenBank/DDBJ whole genome shotgun (WGS) entry which is preliminary data.</text>
</comment>
<dbReference type="PANTHER" id="PTHR46494:SF1">
    <property type="entry name" value="CORA FAMILY METAL ION TRANSPORTER (EUROFUNG)"/>
    <property type="match status" value="1"/>
</dbReference>
<dbReference type="AlphaFoldDB" id="A0A3M0SZL0"/>
<dbReference type="FunFam" id="1.20.58.340:FF:000004">
    <property type="entry name" value="Magnesium transport protein CorA"/>
    <property type="match status" value="1"/>
</dbReference>
<dbReference type="CDD" id="cd12822">
    <property type="entry name" value="TmCorA-like"/>
    <property type="match status" value="1"/>
</dbReference>
<feature type="transmembrane region" description="Helical" evidence="12">
    <location>
        <begin position="268"/>
        <end position="288"/>
    </location>
</feature>
<dbReference type="NCBIfam" id="TIGR00383">
    <property type="entry name" value="corA"/>
    <property type="match status" value="1"/>
</dbReference>
<dbReference type="InterPro" id="IPR002523">
    <property type="entry name" value="MgTranspt_CorA/ZnTranspt_ZntB"/>
</dbReference>
<evidence type="ECO:0000256" key="5">
    <source>
        <dbReference type="ARBA" id="ARBA00022692"/>
    </source>
</evidence>
<dbReference type="GO" id="GO:0015095">
    <property type="term" value="F:magnesium ion transmembrane transporter activity"/>
    <property type="evidence" value="ECO:0007669"/>
    <property type="project" value="UniProtKB-UniRule"/>
</dbReference>